<gene>
    <name evidence="7" type="ORF">HJG40_00130</name>
</gene>
<feature type="transmembrane region" description="Helical" evidence="6">
    <location>
        <begin position="221"/>
        <end position="241"/>
    </location>
</feature>
<dbReference type="Proteomes" id="UP001197028">
    <property type="component" value="Unassembled WGS sequence"/>
</dbReference>
<dbReference type="CDD" id="cd13128">
    <property type="entry name" value="MATE_Wzx_like"/>
    <property type="match status" value="1"/>
</dbReference>
<feature type="transmembrane region" description="Helical" evidence="6">
    <location>
        <begin position="122"/>
        <end position="144"/>
    </location>
</feature>
<dbReference type="EMBL" id="JABELD010000002">
    <property type="protein sequence ID" value="MBU2737243.1"/>
    <property type="molecule type" value="Genomic_DNA"/>
</dbReference>
<evidence type="ECO:0000256" key="6">
    <source>
        <dbReference type="SAM" id="Phobius"/>
    </source>
</evidence>
<dbReference type="PANTHER" id="PTHR30250">
    <property type="entry name" value="PST FAMILY PREDICTED COLANIC ACID TRANSPORTER"/>
    <property type="match status" value="1"/>
</dbReference>
<feature type="transmembrane region" description="Helical" evidence="6">
    <location>
        <begin position="7"/>
        <end position="29"/>
    </location>
</feature>
<dbReference type="RefSeq" id="WP_215862324.1">
    <property type="nucleotide sequence ID" value="NZ_JABELD010000002.1"/>
</dbReference>
<dbReference type="InterPro" id="IPR002797">
    <property type="entry name" value="Polysacc_synth"/>
</dbReference>
<keyword evidence="8" id="KW-1185">Reference proteome</keyword>
<feature type="transmembrane region" description="Helical" evidence="6">
    <location>
        <begin position="332"/>
        <end position="357"/>
    </location>
</feature>
<keyword evidence="5 6" id="KW-0472">Membrane</keyword>
<dbReference type="InterPro" id="IPR050833">
    <property type="entry name" value="Poly_Biosynth_Transport"/>
</dbReference>
<evidence type="ECO:0000256" key="2">
    <source>
        <dbReference type="ARBA" id="ARBA00022475"/>
    </source>
</evidence>
<keyword evidence="3 6" id="KW-0812">Transmembrane</keyword>
<dbReference type="Pfam" id="PF01943">
    <property type="entry name" value="Polysacc_synt"/>
    <property type="match status" value="1"/>
</dbReference>
<keyword evidence="4 6" id="KW-1133">Transmembrane helix</keyword>
<dbReference type="PANTHER" id="PTHR30250:SF26">
    <property type="entry name" value="PSMA PROTEIN"/>
    <property type="match status" value="1"/>
</dbReference>
<comment type="subcellular location">
    <subcellularLocation>
        <location evidence="1">Cell membrane</location>
        <topology evidence="1">Multi-pass membrane protein</topology>
    </subcellularLocation>
</comment>
<feature type="transmembrane region" description="Helical" evidence="6">
    <location>
        <begin position="369"/>
        <end position="388"/>
    </location>
</feature>
<feature type="transmembrane region" description="Helical" evidence="6">
    <location>
        <begin position="181"/>
        <end position="201"/>
    </location>
</feature>
<evidence type="ECO:0000313" key="8">
    <source>
        <dbReference type="Proteomes" id="UP001197028"/>
    </source>
</evidence>
<sequence length="488" mass="53913">MSIKRNTFYNLFGQLTPLGVSLVTVPLYLHAIGEARYGVLAIIWLFTGYFGFFEMGLSRASAYHLARQHSETPAVRSTTFWTAFWLNLSFGLIGAVLLYAVAQPVFTHLFHISDTMRRSVLASFPWIAAALPISTVSGVLAGSLEARERFAYMNLIGVFNTAVTQVGPLLVAVFISPELAWLIPAVVLARASGLLLQFIGVWRFLPIVPAALFNKKQARTLFSYGGWISISNIVGPVLVTFDRMLIGVLLSMQAVTYYTVPYNLVNRVSILPGALSTSLFPRFSSAESKVGKNLAERSLHLLIAIMTPITVIGITLLPLFLTYWISPEFSQHGAVVGMILLAGIWINGLAFIPYGLLQGQGRPDITAKLHLLELPFFLVLLWGGIHWLGLVGAALAWSIRVAADALLLFYFAKLPLRLRYAFPAFVMMGCAAVVAPQTTFSTQSLWAALLTMLSMIWALGIAPELRHLLLRFMHSLRHFSLVQAWKKL</sequence>
<comment type="caution">
    <text evidence="7">The sequence shown here is derived from an EMBL/GenBank/DDBJ whole genome shotgun (WGS) entry which is preliminary data.</text>
</comment>
<evidence type="ECO:0000256" key="1">
    <source>
        <dbReference type="ARBA" id="ARBA00004651"/>
    </source>
</evidence>
<evidence type="ECO:0000256" key="4">
    <source>
        <dbReference type="ARBA" id="ARBA00022989"/>
    </source>
</evidence>
<feature type="transmembrane region" description="Helical" evidence="6">
    <location>
        <begin position="444"/>
        <end position="462"/>
    </location>
</feature>
<evidence type="ECO:0000313" key="7">
    <source>
        <dbReference type="EMBL" id="MBU2737243.1"/>
    </source>
</evidence>
<reference evidence="7 8" key="1">
    <citation type="journal article" date="2021" name="ISME J.">
        <title>Genomic evolution of the class Acidithiobacillia: deep-branching Proteobacteria living in extreme acidic conditions.</title>
        <authorList>
            <person name="Moya-Beltran A."/>
            <person name="Beard S."/>
            <person name="Rojas-Villalobos C."/>
            <person name="Issotta F."/>
            <person name="Gallardo Y."/>
            <person name="Ulloa R."/>
            <person name="Giaveno A."/>
            <person name="Degli Esposti M."/>
            <person name="Johnson D.B."/>
            <person name="Quatrini R."/>
        </authorList>
    </citation>
    <scope>NUCLEOTIDE SEQUENCE [LARGE SCALE GENOMIC DNA]</scope>
    <source>
        <strain evidence="7 8">ATCC 19703</strain>
    </source>
</reference>
<keyword evidence="2" id="KW-1003">Cell membrane</keyword>
<evidence type="ECO:0000256" key="5">
    <source>
        <dbReference type="ARBA" id="ARBA00023136"/>
    </source>
</evidence>
<feature type="transmembrane region" description="Helical" evidence="6">
    <location>
        <begin position="151"/>
        <end position="175"/>
    </location>
</feature>
<accession>A0ABS5ZKJ6</accession>
<protein>
    <submittedName>
        <fullName evidence="7">Flippase</fullName>
    </submittedName>
</protein>
<feature type="transmembrane region" description="Helical" evidence="6">
    <location>
        <begin position="35"/>
        <end position="57"/>
    </location>
</feature>
<organism evidence="7 8">
    <name type="scientific">Acidithiobacillus concretivorus</name>
    <dbReference type="NCBI Taxonomy" id="3063952"/>
    <lineage>
        <taxon>Bacteria</taxon>
        <taxon>Pseudomonadati</taxon>
        <taxon>Pseudomonadota</taxon>
        <taxon>Acidithiobacillia</taxon>
        <taxon>Acidithiobacillales</taxon>
        <taxon>Acidithiobacillaceae</taxon>
        <taxon>Acidithiobacillus</taxon>
    </lineage>
</organism>
<feature type="transmembrane region" description="Helical" evidence="6">
    <location>
        <begin position="418"/>
        <end position="438"/>
    </location>
</feature>
<feature type="transmembrane region" description="Helical" evidence="6">
    <location>
        <begin position="78"/>
        <end position="102"/>
    </location>
</feature>
<feature type="transmembrane region" description="Helical" evidence="6">
    <location>
        <begin position="301"/>
        <end position="326"/>
    </location>
</feature>
<name>A0ABS5ZKJ6_9PROT</name>
<evidence type="ECO:0000256" key="3">
    <source>
        <dbReference type="ARBA" id="ARBA00022692"/>
    </source>
</evidence>
<proteinExistence type="predicted"/>